<name>R9NXU3_PSEHS</name>
<protein>
    <submittedName>
        <fullName evidence="1">Uncharacterized protein</fullName>
    </submittedName>
</protein>
<organism evidence="1 2">
    <name type="scientific">Pseudozyma hubeiensis (strain SY62)</name>
    <name type="common">Yeast</name>
    <dbReference type="NCBI Taxonomy" id="1305764"/>
    <lineage>
        <taxon>Eukaryota</taxon>
        <taxon>Fungi</taxon>
        <taxon>Dikarya</taxon>
        <taxon>Basidiomycota</taxon>
        <taxon>Ustilaginomycotina</taxon>
        <taxon>Ustilaginomycetes</taxon>
        <taxon>Ustilaginales</taxon>
        <taxon>Ustilaginaceae</taxon>
        <taxon>Pseudozyma</taxon>
    </lineage>
</organism>
<dbReference type="HOGENOM" id="CLU_2074189_0_0_1"/>
<dbReference type="GeneID" id="24106292"/>
<proteinExistence type="predicted"/>
<evidence type="ECO:0000313" key="1">
    <source>
        <dbReference type="EMBL" id="GAC93426.1"/>
    </source>
</evidence>
<dbReference type="EMBL" id="DF238776">
    <property type="protein sequence ID" value="GAC93426.1"/>
    <property type="molecule type" value="Genomic_DNA"/>
</dbReference>
<evidence type="ECO:0000313" key="2">
    <source>
        <dbReference type="Proteomes" id="UP000014071"/>
    </source>
</evidence>
<dbReference type="AlphaFoldDB" id="R9NXU3"/>
<dbReference type="RefSeq" id="XP_012187013.1">
    <property type="nucleotide sequence ID" value="XM_012331623.1"/>
</dbReference>
<keyword evidence="2" id="KW-1185">Reference proteome</keyword>
<sequence>MIIRFSIDVREHPILATLRCAPPSRLDRTMHYAADVTAHVWFLISALPLRRKWQFSTSLLTLQVTAEDKVRSAAGRGNITRIGRVQHLLERLRLSSRSAAHQDAHGVTAKFNIEFSFS</sequence>
<gene>
    <name evidence="1" type="ORF">PHSY_000991</name>
</gene>
<reference evidence="2" key="1">
    <citation type="journal article" date="2013" name="Genome Announc.">
        <title>Draft genome sequence of the basidiomycetous yeast-like fungus Pseudozyma hubeiensis SY62, which produces an abundant amount of the biosurfactant mannosylerythritol lipids.</title>
        <authorList>
            <person name="Konishi M."/>
            <person name="Hatada Y."/>
            <person name="Horiuchi J."/>
        </authorList>
    </citation>
    <scope>NUCLEOTIDE SEQUENCE [LARGE SCALE GENOMIC DNA]</scope>
    <source>
        <strain evidence="2">SY62</strain>
    </source>
</reference>
<dbReference type="Proteomes" id="UP000014071">
    <property type="component" value="Unassembled WGS sequence"/>
</dbReference>
<accession>R9NXU3</accession>